<gene>
    <name evidence="11" type="ORF">Celaphus_00010017</name>
</gene>
<dbReference type="GO" id="GO:0008198">
    <property type="term" value="F:ferrous iron binding"/>
    <property type="evidence" value="ECO:0007669"/>
    <property type="project" value="TreeGrafter"/>
</dbReference>
<dbReference type="SUPFAM" id="SSF47240">
    <property type="entry name" value="Ferritin-like"/>
    <property type="match status" value="1"/>
</dbReference>
<evidence type="ECO:0000256" key="5">
    <source>
        <dbReference type="ARBA" id="ARBA00044942"/>
    </source>
</evidence>
<dbReference type="FunFam" id="1.20.1260.10:FF:000037">
    <property type="entry name" value="Ferritin"/>
    <property type="match status" value="1"/>
</dbReference>
<evidence type="ECO:0000256" key="1">
    <source>
        <dbReference type="ARBA" id="ARBA00007513"/>
    </source>
</evidence>
<reference evidence="11 12" key="1">
    <citation type="journal article" date="2018" name="Mol. Genet. Genomics">
        <title>The red deer Cervus elaphus genome CerEla1.0: sequencing, annotating, genes, and chromosomes.</title>
        <authorList>
            <person name="Bana N.A."/>
            <person name="Nyiri A."/>
            <person name="Nagy J."/>
            <person name="Frank K."/>
            <person name="Nagy T."/>
            <person name="Steger V."/>
            <person name="Schiller M."/>
            <person name="Lakatos P."/>
            <person name="Sugar L."/>
            <person name="Horn P."/>
            <person name="Barta E."/>
            <person name="Orosz L."/>
        </authorList>
    </citation>
    <scope>NUCLEOTIDE SEQUENCE [LARGE SCALE GENOMIC DNA]</scope>
    <source>
        <strain evidence="11">Hungarian</strain>
    </source>
</reference>
<comment type="function">
    <text evidence="6">Stores iron in a soluble, non-toxic, readily available form. Important for iron homeostasis. Iron is taken up in the ferrous form and deposited as ferric hydroxides after oxidation. Also plays a role in delivery of iron to cells. Mediates iron uptake in capsule cells of the developing kidney. Delivery to lysosomes by the cargo receptor NCOA4 for autophagic degradation and release or iron.</text>
</comment>
<proteinExistence type="inferred from homology"/>
<keyword evidence="2 9" id="KW-0409">Iron storage</keyword>
<dbReference type="Pfam" id="PF00210">
    <property type="entry name" value="Ferritin"/>
    <property type="match status" value="1"/>
</dbReference>
<keyword evidence="3 8" id="KW-0479">Metal-binding</keyword>
<dbReference type="Gene3D" id="1.20.1260.10">
    <property type="match status" value="1"/>
</dbReference>
<dbReference type="GO" id="GO:0006826">
    <property type="term" value="P:iron ion transport"/>
    <property type="evidence" value="ECO:0007669"/>
    <property type="project" value="InterPro"/>
</dbReference>
<comment type="subcellular location">
    <subcellularLocation>
        <location evidence="5">Autolysosome</location>
    </subcellularLocation>
</comment>
<evidence type="ECO:0000256" key="6">
    <source>
        <dbReference type="ARBA" id="ARBA00045578"/>
    </source>
</evidence>
<evidence type="ECO:0000313" key="11">
    <source>
        <dbReference type="EMBL" id="OWJ99428.1"/>
    </source>
</evidence>
<keyword evidence="4 8" id="KW-0408">Iron</keyword>
<dbReference type="EMBL" id="MKHE01000034">
    <property type="protein sequence ID" value="OWJ99428.1"/>
    <property type="molecule type" value="Genomic_DNA"/>
</dbReference>
<sequence>MTERSSHLNTTNDFYPGIQKHLQDRLDLLKIQQRSPEMEAAVSRLIKLHLEVSSTYLSLSVYFEGSETALNGVGRFFRALAKEKQEGAHLLLKMPKSSGGGTLVQSGQMLSPGKWNTGVDAMEDAMALEKSLNQALLDLHALACASADAQLCEFLERRFLKEEMMLLKKMGDHLANLRKMTSPEAGLQAGLGEYLFKKLSFQGD</sequence>
<dbReference type="InterPro" id="IPR009040">
    <property type="entry name" value="Ferritin-like_diiron"/>
</dbReference>
<dbReference type="GO" id="GO:0008199">
    <property type="term" value="F:ferric iron binding"/>
    <property type="evidence" value="ECO:0007669"/>
    <property type="project" value="InterPro"/>
</dbReference>
<evidence type="ECO:0000256" key="3">
    <source>
        <dbReference type="ARBA" id="ARBA00022723"/>
    </source>
</evidence>
<comment type="similarity">
    <text evidence="1 9">Belongs to the ferritin family.</text>
</comment>
<evidence type="ECO:0000256" key="8">
    <source>
        <dbReference type="PIRSR" id="PIRSR601519-1"/>
    </source>
</evidence>
<keyword evidence="12" id="KW-1185">Reference proteome</keyword>
<dbReference type="OrthoDB" id="9712871at2759"/>
<dbReference type="AlphaFoldDB" id="A0A212C094"/>
<dbReference type="InterPro" id="IPR008331">
    <property type="entry name" value="Ferritin_DPS_dom"/>
</dbReference>
<comment type="subunit">
    <text evidence="7">Oligomer of 24 subunits. There are two types of subunits: L (light) chain and H (heavy) chain. The major chain can be light or heavy, depending on the species and tissue type. The functional molecule forms a roughly spherical shell with a diameter of 12 nm and contains a central cavity into which the insoluble mineral iron core is deposited. Interacts with NCOA4.</text>
</comment>
<accession>A0A212C094</accession>
<dbReference type="InterPro" id="IPR001519">
    <property type="entry name" value="Ferritin"/>
</dbReference>
<dbReference type="GO" id="GO:0044754">
    <property type="term" value="C:autolysosome"/>
    <property type="evidence" value="ECO:0007669"/>
    <property type="project" value="UniProtKB-SubCell"/>
</dbReference>
<dbReference type="Proteomes" id="UP000242450">
    <property type="component" value="Chromosome X"/>
</dbReference>
<evidence type="ECO:0000259" key="10">
    <source>
        <dbReference type="PROSITE" id="PS50905"/>
    </source>
</evidence>
<dbReference type="GO" id="GO:0006879">
    <property type="term" value="P:intracellular iron ion homeostasis"/>
    <property type="evidence" value="ECO:0007669"/>
    <property type="project" value="UniProtKB-KW"/>
</dbReference>
<feature type="binding site" evidence="8">
    <location>
        <position position="129"/>
    </location>
    <ligand>
        <name>Fe cation</name>
        <dbReference type="ChEBI" id="CHEBI:24875"/>
        <label>1</label>
    </ligand>
</feature>
<dbReference type="PANTHER" id="PTHR11431:SF47">
    <property type="entry name" value="FERRITIN LIGHT CHAIN"/>
    <property type="match status" value="1"/>
</dbReference>
<dbReference type="CDD" id="cd01056">
    <property type="entry name" value="Euk_Ferritin"/>
    <property type="match status" value="1"/>
</dbReference>
<dbReference type="InterPro" id="IPR009078">
    <property type="entry name" value="Ferritin-like_SF"/>
</dbReference>
<evidence type="ECO:0000313" key="12">
    <source>
        <dbReference type="Proteomes" id="UP000242450"/>
    </source>
</evidence>
<protein>
    <recommendedName>
        <fullName evidence="9">Ferritin</fullName>
    </recommendedName>
</protein>
<evidence type="ECO:0000256" key="4">
    <source>
        <dbReference type="ARBA" id="ARBA00023004"/>
    </source>
</evidence>
<evidence type="ECO:0000256" key="7">
    <source>
        <dbReference type="ARBA" id="ARBA00047045"/>
    </source>
</evidence>
<organism evidence="11 12">
    <name type="scientific">Cervus elaphus hippelaphus</name>
    <name type="common">European red deer</name>
    <dbReference type="NCBI Taxonomy" id="46360"/>
    <lineage>
        <taxon>Eukaryota</taxon>
        <taxon>Metazoa</taxon>
        <taxon>Chordata</taxon>
        <taxon>Craniata</taxon>
        <taxon>Vertebrata</taxon>
        <taxon>Euteleostomi</taxon>
        <taxon>Mammalia</taxon>
        <taxon>Eutheria</taxon>
        <taxon>Laurasiatheria</taxon>
        <taxon>Artiodactyla</taxon>
        <taxon>Ruminantia</taxon>
        <taxon>Pecora</taxon>
        <taxon>Cervidae</taxon>
        <taxon>Cervinae</taxon>
        <taxon>Cervus</taxon>
    </lineage>
</organism>
<evidence type="ECO:0000256" key="9">
    <source>
        <dbReference type="RuleBase" id="RU361145"/>
    </source>
</evidence>
<dbReference type="PANTHER" id="PTHR11431">
    <property type="entry name" value="FERRITIN"/>
    <property type="match status" value="1"/>
</dbReference>
<name>A0A212C094_CEREH</name>
<dbReference type="InterPro" id="IPR012347">
    <property type="entry name" value="Ferritin-like"/>
</dbReference>
<dbReference type="PROSITE" id="PS50905">
    <property type="entry name" value="FERRITIN_LIKE"/>
    <property type="match status" value="1"/>
</dbReference>
<evidence type="ECO:0000256" key="2">
    <source>
        <dbReference type="ARBA" id="ARBA00022434"/>
    </source>
</evidence>
<comment type="caution">
    <text evidence="11">The sequence shown here is derived from an EMBL/GenBank/DDBJ whole genome shotgun (WGS) entry which is preliminary data.</text>
</comment>
<feature type="domain" description="Ferritin-like diiron" evidence="10">
    <location>
        <begin position="32"/>
        <end position="181"/>
    </location>
</feature>